<keyword evidence="3" id="KW-1185">Reference proteome</keyword>
<reference evidence="2 3" key="1">
    <citation type="submission" date="2019-03" db="EMBL/GenBank/DDBJ databases">
        <title>Genomic Encyclopedia of Type Strains, Phase IV (KMG-IV): sequencing the most valuable type-strain genomes for metagenomic binning, comparative biology and taxonomic classification.</title>
        <authorList>
            <person name="Goeker M."/>
        </authorList>
    </citation>
    <scope>NUCLEOTIDE SEQUENCE [LARGE SCALE GENOMIC DNA]</scope>
    <source>
        <strain evidence="2 3">DSM 25287</strain>
    </source>
</reference>
<dbReference type="NCBIfam" id="TIGR03016">
    <property type="entry name" value="pepcterm_hypo_1"/>
    <property type="match status" value="1"/>
</dbReference>
<evidence type="ECO:0000313" key="2">
    <source>
        <dbReference type="EMBL" id="TCO83176.1"/>
    </source>
</evidence>
<accession>A0A4R2LER8</accession>
<dbReference type="InterPro" id="IPR017467">
    <property type="entry name" value="CHP03016_PEP-CTERM"/>
</dbReference>
<dbReference type="SUPFAM" id="SSF56935">
    <property type="entry name" value="Porins"/>
    <property type="match status" value="1"/>
</dbReference>
<dbReference type="AlphaFoldDB" id="A0A4R2LER8"/>
<protein>
    <submittedName>
        <fullName evidence="2">Uncharacterized protein (PEP-CTERM system associated)</fullName>
    </submittedName>
</protein>
<sequence>MGGAAALVGAAAGLVAFGGATDAWAADWKAQPFVSVSGILSDNVDQLPRGEENGDFVIEVRPGISLRGTGGRVDLGLDYEAQGTFYTDNSDLSSFTNRLNFFSTTELVEERLFVDVGANYFQTANSPGVNASLDSLLADGTYSNVGSARISPRWRERFGSFAESDLTLLYALTRFENSTASDSDISSASWNIKSGDGATRLQWSLDLDREVTSYSGNTPSDSSNSAEANTSYAISDDWAVLARWGYTQDNISDLNNIIENGAYWSGGLRWSPSRKVSAAAWYGRKDQEYTLDLKPTERTTFHLGFSDRAVGEDSGPRWNMDFSHRTAYSSWGASYIDEVTNVQQLTANTNGLISFLDPATGQTMFFDPVTGRLLNRQETFTLRDGSFERKRFQLNSSYEKGRSLVYGSIYQEQRDFLSGDAAQEKSLGFNLSWSWRFAPRTRSVVSTEWERTSSSDGATDGDLLVGTIGVTHQLAADVDGLLEYKHSRSDVDSDLGYDENRLTMTINMRF</sequence>
<organism evidence="2 3">
    <name type="scientific">Plasticicumulans lactativorans</name>
    <dbReference type="NCBI Taxonomy" id="1133106"/>
    <lineage>
        <taxon>Bacteria</taxon>
        <taxon>Pseudomonadati</taxon>
        <taxon>Pseudomonadota</taxon>
        <taxon>Gammaproteobacteria</taxon>
        <taxon>Candidatus Competibacteraceae</taxon>
        <taxon>Plasticicumulans</taxon>
    </lineage>
</organism>
<feature type="signal peptide" evidence="1">
    <location>
        <begin position="1"/>
        <end position="25"/>
    </location>
</feature>
<evidence type="ECO:0000313" key="3">
    <source>
        <dbReference type="Proteomes" id="UP000295765"/>
    </source>
</evidence>
<evidence type="ECO:0000256" key="1">
    <source>
        <dbReference type="SAM" id="SignalP"/>
    </source>
</evidence>
<dbReference type="Proteomes" id="UP000295765">
    <property type="component" value="Unassembled WGS sequence"/>
</dbReference>
<dbReference type="EMBL" id="SLWY01000003">
    <property type="protein sequence ID" value="TCO83176.1"/>
    <property type="molecule type" value="Genomic_DNA"/>
</dbReference>
<name>A0A4R2LER8_9GAMM</name>
<keyword evidence="1" id="KW-0732">Signal</keyword>
<comment type="caution">
    <text evidence="2">The sequence shown here is derived from an EMBL/GenBank/DDBJ whole genome shotgun (WGS) entry which is preliminary data.</text>
</comment>
<gene>
    <name evidence="2" type="ORF">EV699_103226</name>
</gene>
<proteinExistence type="predicted"/>
<feature type="chain" id="PRO_5020943690" evidence="1">
    <location>
        <begin position="26"/>
        <end position="510"/>
    </location>
</feature>